<reference evidence="3" key="1">
    <citation type="journal article" date="2006" name="Proc. Natl. Acad. Sci. U.S.A.">
        <title>Genome analysis of the smallest free-living eukaryote Ostreococcus tauri unveils many unique features.</title>
        <authorList>
            <person name="Derelle E."/>
            <person name="Ferraz C."/>
            <person name="Rombauts S."/>
            <person name="Rouze P."/>
            <person name="Worden A.Z."/>
            <person name="Robbens S."/>
            <person name="Partensky F."/>
            <person name="Degroeve S."/>
            <person name="Echeynie S."/>
            <person name="Cooke R."/>
            <person name="Saeys Y."/>
            <person name="Wuyts J."/>
            <person name="Jabbari K."/>
            <person name="Bowler C."/>
            <person name="Panaud O."/>
            <person name="Piegu B."/>
            <person name="Ball S.G."/>
            <person name="Ral J.-P."/>
            <person name="Bouget F.-Y."/>
            <person name="Piganeau G."/>
            <person name="De Baets B."/>
            <person name="Picard A."/>
            <person name="Delseny M."/>
            <person name="Demaille J."/>
            <person name="Van de Peer Y."/>
            <person name="Moreau H."/>
        </authorList>
    </citation>
    <scope>NUCLEOTIDE SEQUENCE [LARGE SCALE GENOMIC DNA]</scope>
    <source>
        <strain evidence="3">OTTH 0595 / CCAP 157/2 / RCC745</strain>
    </source>
</reference>
<feature type="region of interest" description="Disordered" evidence="1">
    <location>
        <begin position="1"/>
        <end position="58"/>
    </location>
</feature>
<evidence type="ECO:0008006" key="4">
    <source>
        <dbReference type="Google" id="ProtNLM"/>
    </source>
</evidence>
<protein>
    <recommendedName>
        <fullName evidence="4">DUF4050 domain-containing protein</fullName>
    </recommendedName>
</protein>
<dbReference type="PANTHER" id="PTHR33373">
    <property type="entry name" value="OS07G0479600 PROTEIN"/>
    <property type="match status" value="1"/>
</dbReference>
<dbReference type="OrthoDB" id="531050at2759"/>
<proteinExistence type="predicted"/>
<reference evidence="2 3" key="2">
    <citation type="journal article" date="2014" name="BMC Genomics">
        <title>An improved genome of the model marine alga Ostreococcus tauri unfolds by assessing Illumina de novo assemblies.</title>
        <authorList>
            <person name="Blanc-Mathieu R."/>
            <person name="Verhelst B."/>
            <person name="Derelle E."/>
            <person name="Rombauts S."/>
            <person name="Bouget F.Y."/>
            <person name="Carre I."/>
            <person name="Chateau A."/>
            <person name="Eyre-Walker A."/>
            <person name="Grimsley N."/>
            <person name="Moreau H."/>
            <person name="Piegu B."/>
            <person name="Rivals E."/>
            <person name="Schackwitz W."/>
            <person name="Van de Peer Y."/>
            <person name="Piganeau G."/>
        </authorList>
    </citation>
    <scope>NUCLEOTIDE SEQUENCE [LARGE SCALE GENOMIC DNA]</scope>
    <source>
        <strain evidence="3">OTTH 0595 / CCAP 157/2 / RCC745</strain>
    </source>
</reference>
<dbReference type="RefSeq" id="XP_022838111.1">
    <property type="nucleotide sequence ID" value="XM_022985628.1"/>
</dbReference>
<dbReference type="KEGG" id="ota:OT_ostta15g00290"/>
<feature type="compositionally biased region" description="Gly residues" evidence="1">
    <location>
        <begin position="18"/>
        <end position="32"/>
    </location>
</feature>
<feature type="compositionally biased region" description="Basic and acidic residues" evidence="1">
    <location>
        <begin position="49"/>
        <end position="58"/>
    </location>
</feature>
<dbReference type="PANTHER" id="PTHR33373:SF1">
    <property type="entry name" value="DUF4050 DOMAIN-CONTAINING PROTEIN"/>
    <property type="match status" value="1"/>
</dbReference>
<dbReference type="EMBL" id="CAID01000015">
    <property type="protein sequence ID" value="CAL57446.1"/>
    <property type="molecule type" value="Genomic_DNA"/>
</dbReference>
<name>Q00VI1_OSTTA</name>
<feature type="compositionally biased region" description="Polar residues" evidence="1">
    <location>
        <begin position="37"/>
        <end position="48"/>
    </location>
</feature>
<comment type="caution">
    <text evidence="2">The sequence shown here is derived from an EMBL/GenBank/DDBJ whole genome shotgun (WGS) entry which is preliminary data.</text>
</comment>
<accession>Q00VI1</accession>
<sequence>MDRRGAAGRARARTPRGGNAGAGGGGGGGGGRRATDRSASPASTSTDESSGRDPDFGLDRATYRANVRNGVASNEALRLWLKRREMWVNRGRTRQRARDGGRTIPRSASYDSLLGAVPASTFPRPIPLAEMVRFLSACWETGDGS</sequence>
<keyword evidence="3" id="KW-1185">Reference proteome</keyword>
<evidence type="ECO:0000256" key="1">
    <source>
        <dbReference type="SAM" id="MobiDB-lite"/>
    </source>
</evidence>
<organism evidence="2 3">
    <name type="scientific">Ostreococcus tauri</name>
    <name type="common">Marine green alga</name>
    <dbReference type="NCBI Taxonomy" id="70448"/>
    <lineage>
        <taxon>Eukaryota</taxon>
        <taxon>Viridiplantae</taxon>
        <taxon>Chlorophyta</taxon>
        <taxon>Mamiellophyceae</taxon>
        <taxon>Mamiellales</taxon>
        <taxon>Bathycoccaceae</taxon>
        <taxon>Ostreococcus</taxon>
    </lineage>
</organism>
<dbReference type="InParanoid" id="Q00VI1"/>
<gene>
    <name evidence="2" type="ORF">OT_ostta15g00290</name>
</gene>
<dbReference type="GeneID" id="34946409"/>
<dbReference type="Proteomes" id="UP000009170">
    <property type="component" value="Unassembled WGS sequence"/>
</dbReference>
<evidence type="ECO:0000313" key="2">
    <source>
        <dbReference type="EMBL" id="CAL57446.1"/>
    </source>
</evidence>
<evidence type="ECO:0000313" key="3">
    <source>
        <dbReference type="Proteomes" id="UP000009170"/>
    </source>
</evidence>
<dbReference type="AlphaFoldDB" id="Q00VI1"/>